<protein>
    <submittedName>
        <fullName evidence="1">Uncharacterized protein</fullName>
    </submittedName>
</protein>
<evidence type="ECO:0000313" key="1">
    <source>
        <dbReference type="EMBL" id="AIY89923.1"/>
    </source>
</evidence>
<dbReference type="Proteomes" id="UP000030624">
    <property type="component" value="Chromosome"/>
</dbReference>
<dbReference type="EMBL" id="CP009552">
    <property type="protein sequence ID" value="AIY89923.1"/>
    <property type="molecule type" value="Genomic_DNA"/>
</dbReference>
<accession>A0A0A7GDL8</accession>
<name>A0A0A7GDL8_GEOAI</name>
<dbReference type="STRING" id="565033.GACE_0876"/>
<dbReference type="HOGENOM" id="CLU_2490305_0_0_2"/>
<organism evidence="1 2">
    <name type="scientific">Geoglobus acetivorans</name>
    <dbReference type="NCBI Taxonomy" id="565033"/>
    <lineage>
        <taxon>Archaea</taxon>
        <taxon>Methanobacteriati</taxon>
        <taxon>Methanobacteriota</taxon>
        <taxon>Archaeoglobi</taxon>
        <taxon>Archaeoglobales</taxon>
        <taxon>Archaeoglobaceae</taxon>
        <taxon>Geoglobus</taxon>
    </lineage>
</organism>
<reference evidence="1 2" key="1">
    <citation type="journal article" date="2015" name="Appl. Environ. Microbiol.">
        <title>The Geoglobus acetivorans genome: Fe(III) reduction, acetate utilization, autotrophic growth, and degradation of aromatic compounds in a hyperthermophilic archaeon.</title>
        <authorList>
            <person name="Mardanov A.V."/>
            <person name="Slododkina G.B."/>
            <person name="Slobodkin A.I."/>
            <person name="Beletsky A.V."/>
            <person name="Gavrilov S.N."/>
            <person name="Kublanov I.V."/>
            <person name="Bonch-Osmolovskaya E.A."/>
            <person name="Skryabin K.G."/>
            <person name="Ravin N.V."/>
        </authorList>
    </citation>
    <scope>NUCLEOTIDE SEQUENCE [LARGE SCALE GENOMIC DNA]</scope>
    <source>
        <strain evidence="1 2">SBH6</strain>
    </source>
</reference>
<dbReference type="GeneID" id="24797469"/>
<dbReference type="AlphaFoldDB" id="A0A0A7GDL8"/>
<sequence length="86" mass="9682">MTAVECDKVTGLLDYEIILRLNAINRALGGGRIAVARGWAIQLRRLVDQLIEELEKEMEERGCLGDSCPDHDCLVYYCMGRPEVDV</sequence>
<evidence type="ECO:0000313" key="2">
    <source>
        <dbReference type="Proteomes" id="UP000030624"/>
    </source>
</evidence>
<proteinExistence type="predicted"/>
<dbReference type="KEGG" id="gac:GACE_0876"/>
<dbReference type="RefSeq" id="WP_048091482.1">
    <property type="nucleotide sequence ID" value="NZ_CP009552.1"/>
</dbReference>
<gene>
    <name evidence="1" type="ORF">GACE_0876</name>
</gene>